<reference evidence="1" key="1">
    <citation type="submission" date="2023-06" db="EMBL/GenBank/DDBJ databases">
        <title>Draft genome of Marssonina rosae.</title>
        <authorList>
            <person name="Cheng Q."/>
        </authorList>
    </citation>
    <scope>NUCLEOTIDE SEQUENCE</scope>
    <source>
        <strain evidence="1">R4</strain>
    </source>
</reference>
<keyword evidence="2" id="KW-1185">Reference proteome</keyword>
<accession>A0AAD9SXS8</accession>
<gene>
    <name evidence="1" type="ORF">QTJ16_005351</name>
</gene>
<evidence type="ECO:0000313" key="2">
    <source>
        <dbReference type="Proteomes" id="UP001285354"/>
    </source>
</evidence>
<evidence type="ECO:0000313" key="1">
    <source>
        <dbReference type="EMBL" id="KAK2624982.1"/>
    </source>
</evidence>
<dbReference type="AlphaFoldDB" id="A0AAD9SXS8"/>
<dbReference type="EMBL" id="JAUBYV010000008">
    <property type="protein sequence ID" value="KAK2624982.1"/>
    <property type="molecule type" value="Genomic_DNA"/>
</dbReference>
<dbReference type="Proteomes" id="UP001285354">
    <property type="component" value="Unassembled WGS sequence"/>
</dbReference>
<organism evidence="1 2">
    <name type="scientific">Diplocarpon rosae</name>
    <dbReference type="NCBI Taxonomy" id="946125"/>
    <lineage>
        <taxon>Eukaryota</taxon>
        <taxon>Fungi</taxon>
        <taxon>Dikarya</taxon>
        <taxon>Ascomycota</taxon>
        <taxon>Pezizomycotina</taxon>
        <taxon>Leotiomycetes</taxon>
        <taxon>Helotiales</taxon>
        <taxon>Drepanopezizaceae</taxon>
        <taxon>Diplocarpon</taxon>
    </lineage>
</organism>
<comment type="caution">
    <text evidence="1">The sequence shown here is derived from an EMBL/GenBank/DDBJ whole genome shotgun (WGS) entry which is preliminary data.</text>
</comment>
<proteinExistence type="predicted"/>
<name>A0AAD9SXS8_9HELO</name>
<sequence length="55" mass="6373">MDLWDDWSQELQKEALLRASRRWSFAVANLLLSRETVDRSAIQEAVHVAAAKKMM</sequence>
<protein>
    <submittedName>
        <fullName evidence="1">Uncharacterized protein</fullName>
    </submittedName>
</protein>